<dbReference type="PANTHER" id="PTHR10430:SF16">
    <property type="entry name" value="PEROXIREDOXIN-5, MITOCHONDRIAL"/>
    <property type="match status" value="1"/>
</dbReference>
<keyword evidence="8" id="KW-1185">Reference proteome</keyword>
<dbReference type="InterPro" id="IPR013740">
    <property type="entry name" value="Redoxin"/>
</dbReference>
<dbReference type="PROSITE" id="PS51352">
    <property type="entry name" value="THIOREDOXIN_2"/>
    <property type="match status" value="1"/>
</dbReference>
<dbReference type="OrthoDB" id="195498at2759"/>
<keyword evidence="4" id="KW-0676">Redox-active center</keyword>
<dbReference type="EMBL" id="JAGSYN010000139">
    <property type="protein sequence ID" value="KAG7663379.1"/>
    <property type="molecule type" value="Genomic_DNA"/>
</dbReference>
<keyword evidence="2" id="KW-0049">Antioxidant</keyword>
<accession>A0A8J5UZ21</accession>
<dbReference type="GO" id="GO:0045454">
    <property type="term" value="P:cell redox homeostasis"/>
    <property type="evidence" value="ECO:0007669"/>
    <property type="project" value="TreeGrafter"/>
</dbReference>
<feature type="active site" description="Cysteine sulfenic acid (-SOH) intermediate" evidence="5">
    <location>
        <position position="69"/>
    </location>
</feature>
<reference evidence="7 8" key="1">
    <citation type="journal article" date="2021" name="DNA Res.">
        <title>Genome analysis of Candida subhashii reveals its hybrid nature and dual mitochondrial genome conformations.</title>
        <authorList>
            <person name="Mixao V."/>
            <person name="Hegedusova E."/>
            <person name="Saus E."/>
            <person name="Pryszcz L.P."/>
            <person name="Cillingova A."/>
            <person name="Nosek J."/>
            <person name="Gabaldon T."/>
        </authorList>
    </citation>
    <scope>NUCLEOTIDE SEQUENCE [LARGE SCALE GENOMIC DNA]</scope>
    <source>
        <strain evidence="7 8">CBS 10753</strain>
    </source>
</reference>
<evidence type="ECO:0000256" key="3">
    <source>
        <dbReference type="ARBA" id="ARBA00023002"/>
    </source>
</evidence>
<protein>
    <recommendedName>
        <fullName evidence="6">Thioredoxin domain-containing protein</fullName>
    </recommendedName>
</protein>
<keyword evidence="1" id="KW-0575">Peroxidase</keyword>
<evidence type="ECO:0000313" key="7">
    <source>
        <dbReference type="EMBL" id="KAG7663379.1"/>
    </source>
</evidence>
<dbReference type="InterPro" id="IPR037944">
    <property type="entry name" value="PRX5-like"/>
</dbReference>
<evidence type="ECO:0000313" key="8">
    <source>
        <dbReference type="Proteomes" id="UP000694255"/>
    </source>
</evidence>
<dbReference type="GO" id="GO:0034599">
    <property type="term" value="P:cellular response to oxidative stress"/>
    <property type="evidence" value="ECO:0007669"/>
    <property type="project" value="InterPro"/>
</dbReference>
<evidence type="ECO:0000256" key="1">
    <source>
        <dbReference type="ARBA" id="ARBA00022559"/>
    </source>
</evidence>
<dbReference type="Proteomes" id="UP000694255">
    <property type="component" value="Unassembled WGS sequence"/>
</dbReference>
<dbReference type="AlphaFoldDB" id="A0A8J5UZ21"/>
<sequence length="186" mass="20297">MPFTVGQQFPTGVEFTHIPIQFNDLSLINPLKCDTTAKLNVDNLLQQLSTSDKPLLVVVSVPGAFTPTCTERHIPGYLSNLSKLTDKKVGAIIVLACNDAFVVNAWGKTLVKAYVKDVENLPQIYFASDGGFSGQFELAADRGGVFRNKRYATLVDSRDKTVKYFGVETESGVHVSGVENILDAKL</sequence>
<dbReference type="GO" id="GO:0042744">
    <property type="term" value="P:hydrogen peroxide catabolic process"/>
    <property type="evidence" value="ECO:0007669"/>
    <property type="project" value="TreeGrafter"/>
</dbReference>
<proteinExistence type="predicted"/>
<comment type="caution">
    <text evidence="7">The sequence shown here is derived from an EMBL/GenBank/DDBJ whole genome shotgun (WGS) entry which is preliminary data.</text>
</comment>
<dbReference type="GeneID" id="73469928"/>
<dbReference type="RefSeq" id="XP_049263611.1">
    <property type="nucleotide sequence ID" value="XM_049406950.1"/>
</dbReference>
<keyword evidence="3" id="KW-0560">Oxidoreductase</keyword>
<evidence type="ECO:0000256" key="5">
    <source>
        <dbReference type="PIRSR" id="PIRSR637944-1"/>
    </source>
</evidence>
<evidence type="ECO:0000256" key="4">
    <source>
        <dbReference type="ARBA" id="ARBA00023284"/>
    </source>
</evidence>
<gene>
    <name evidence="7" type="ORF">J8A68_003127</name>
</gene>
<evidence type="ECO:0000259" key="6">
    <source>
        <dbReference type="PROSITE" id="PS51352"/>
    </source>
</evidence>
<dbReference type="GO" id="GO:0008379">
    <property type="term" value="F:thioredoxin peroxidase activity"/>
    <property type="evidence" value="ECO:0007669"/>
    <property type="project" value="InterPro"/>
</dbReference>
<dbReference type="InterPro" id="IPR013766">
    <property type="entry name" value="Thioredoxin_domain"/>
</dbReference>
<organism evidence="7 8">
    <name type="scientific">[Candida] subhashii</name>
    <dbReference type="NCBI Taxonomy" id="561895"/>
    <lineage>
        <taxon>Eukaryota</taxon>
        <taxon>Fungi</taxon>
        <taxon>Dikarya</taxon>
        <taxon>Ascomycota</taxon>
        <taxon>Saccharomycotina</taxon>
        <taxon>Pichiomycetes</taxon>
        <taxon>Debaryomycetaceae</taxon>
        <taxon>Spathaspora</taxon>
    </lineage>
</organism>
<name>A0A8J5UZ21_9ASCO</name>
<dbReference type="GO" id="GO:0005777">
    <property type="term" value="C:peroxisome"/>
    <property type="evidence" value="ECO:0007669"/>
    <property type="project" value="TreeGrafter"/>
</dbReference>
<evidence type="ECO:0000256" key="2">
    <source>
        <dbReference type="ARBA" id="ARBA00022862"/>
    </source>
</evidence>
<dbReference type="GO" id="GO:0005739">
    <property type="term" value="C:mitochondrion"/>
    <property type="evidence" value="ECO:0007669"/>
    <property type="project" value="TreeGrafter"/>
</dbReference>
<dbReference type="Pfam" id="PF08534">
    <property type="entry name" value="Redoxin"/>
    <property type="match status" value="1"/>
</dbReference>
<dbReference type="PANTHER" id="PTHR10430">
    <property type="entry name" value="PEROXIREDOXIN"/>
    <property type="match status" value="1"/>
</dbReference>
<feature type="domain" description="Thioredoxin" evidence="6">
    <location>
        <begin position="3"/>
        <end position="186"/>
    </location>
</feature>